<keyword evidence="6" id="KW-0695">RNA-directed DNA polymerase</keyword>
<reference evidence="11" key="1">
    <citation type="journal article" date="2014" name="Int. J. Syst. Evol. Microbiol.">
        <title>Complete genome sequence of Corynebacterium casei LMG S-19264T (=DSM 44701T), isolated from a smear-ripened cheese.</title>
        <authorList>
            <consortium name="US DOE Joint Genome Institute (JGI-PGF)"/>
            <person name="Walter F."/>
            <person name="Albersmeier A."/>
            <person name="Kalinowski J."/>
            <person name="Ruckert C."/>
        </authorList>
    </citation>
    <scope>NUCLEOTIDE SEQUENCE</scope>
    <source>
        <strain evidence="11">CGMCC 4.7306</strain>
    </source>
</reference>
<evidence type="ECO:0000256" key="7">
    <source>
        <dbReference type="ARBA" id="ARBA00023118"/>
    </source>
</evidence>
<evidence type="ECO:0000313" key="11">
    <source>
        <dbReference type="EMBL" id="GGL67020.1"/>
    </source>
</evidence>
<dbReference type="Proteomes" id="UP000613840">
    <property type="component" value="Unassembled WGS sequence"/>
</dbReference>
<dbReference type="GO" id="GO:0051607">
    <property type="term" value="P:defense response to virus"/>
    <property type="evidence" value="ECO:0007669"/>
    <property type="project" value="UniProtKB-KW"/>
</dbReference>
<dbReference type="RefSeq" id="WP_188895879.1">
    <property type="nucleotide sequence ID" value="NZ_BMMZ01000006.1"/>
</dbReference>
<dbReference type="GO" id="GO:0003723">
    <property type="term" value="F:RNA binding"/>
    <property type="evidence" value="ECO:0007669"/>
    <property type="project" value="InterPro"/>
</dbReference>
<dbReference type="GO" id="GO:0003964">
    <property type="term" value="F:RNA-directed DNA polymerase activity"/>
    <property type="evidence" value="ECO:0007669"/>
    <property type="project" value="UniProtKB-KW"/>
</dbReference>
<evidence type="ECO:0000256" key="6">
    <source>
        <dbReference type="ARBA" id="ARBA00022918"/>
    </source>
</evidence>
<evidence type="ECO:0000313" key="12">
    <source>
        <dbReference type="Proteomes" id="UP000613840"/>
    </source>
</evidence>
<dbReference type="EC" id="2.7.7.49" evidence="1"/>
<evidence type="ECO:0000256" key="9">
    <source>
        <dbReference type="ARBA" id="ARBA00048173"/>
    </source>
</evidence>
<accession>A0A917W4L6</accession>
<comment type="similarity">
    <text evidence="8">Belongs to the bacterial reverse transcriptase family.</text>
</comment>
<dbReference type="GO" id="GO:0046872">
    <property type="term" value="F:metal ion binding"/>
    <property type="evidence" value="ECO:0007669"/>
    <property type="project" value="UniProtKB-KW"/>
</dbReference>
<sequence>MTPEEDLALRLAYVFLSTSWRRADLTDAAIASLGGEPAWLGGLVSRLLGSIRERPADRPYDLARVIMGQQVYLDGLDRDHHQDTVWRVRSFPVGGLVAETERMAVPDWPVPRLGTERALADLLRVDLPVLLWLADPRGYLRRADDGLQPYRYRWIRRPGRTPRLIEAPGPLLRYVQRRLLDRVLVGIPVHPAAYGFARGRNAVRAARRHVGSDWVINFDLVSFFNGIRESRVRGIVRVAGYPEPVARLMAAIMTTATPVRTLQRMPDDGPDDDRAVLRSVLRTAHLPQGAPTSPAIANLACYRLDVRLAGLAESLGLRYTRYADDLAFSGHGTRPGRRFFRLVTEIVTDDGYCLNDHKQRLQTRRGRQTVTGIVVNDRANLRRSEYDRLRAVLHDAMINGPEHANRNGYPAFREHLDGRIGWVEQLNPARGARLRRQFELITWPEDR</sequence>
<dbReference type="AlphaFoldDB" id="A0A917W4L6"/>
<protein>
    <recommendedName>
        <fullName evidence="1">RNA-directed DNA polymerase</fullName>
        <ecNumber evidence="1">2.7.7.49</ecNumber>
    </recommendedName>
</protein>
<keyword evidence="7" id="KW-0051">Antiviral defense</keyword>
<dbReference type="PANTHER" id="PTHR34047:SF7">
    <property type="entry name" value="RNA-DIRECTED DNA POLYMERASE"/>
    <property type="match status" value="1"/>
</dbReference>
<evidence type="ECO:0000259" key="10">
    <source>
        <dbReference type="PROSITE" id="PS50878"/>
    </source>
</evidence>
<dbReference type="SUPFAM" id="SSF56672">
    <property type="entry name" value="DNA/RNA polymerases"/>
    <property type="match status" value="1"/>
</dbReference>
<organism evidence="11 12">
    <name type="scientific">Microlunatus endophyticus</name>
    <dbReference type="NCBI Taxonomy" id="1716077"/>
    <lineage>
        <taxon>Bacteria</taxon>
        <taxon>Bacillati</taxon>
        <taxon>Actinomycetota</taxon>
        <taxon>Actinomycetes</taxon>
        <taxon>Propionibacteriales</taxon>
        <taxon>Propionibacteriaceae</taxon>
        <taxon>Microlunatus</taxon>
    </lineage>
</organism>
<evidence type="ECO:0000256" key="5">
    <source>
        <dbReference type="ARBA" id="ARBA00022842"/>
    </source>
</evidence>
<name>A0A917W4L6_9ACTN</name>
<keyword evidence="4" id="KW-0479">Metal-binding</keyword>
<dbReference type="PROSITE" id="PS50878">
    <property type="entry name" value="RT_POL"/>
    <property type="match status" value="1"/>
</dbReference>
<evidence type="ECO:0000256" key="4">
    <source>
        <dbReference type="ARBA" id="ARBA00022723"/>
    </source>
</evidence>
<evidence type="ECO:0000256" key="1">
    <source>
        <dbReference type="ARBA" id="ARBA00012493"/>
    </source>
</evidence>
<dbReference type="EMBL" id="BMMZ01000006">
    <property type="protein sequence ID" value="GGL67020.1"/>
    <property type="molecule type" value="Genomic_DNA"/>
</dbReference>
<dbReference type="PANTHER" id="PTHR34047">
    <property type="entry name" value="NUCLEAR INTRON MATURASE 1, MITOCHONDRIAL-RELATED"/>
    <property type="match status" value="1"/>
</dbReference>
<evidence type="ECO:0000256" key="8">
    <source>
        <dbReference type="ARBA" id="ARBA00034120"/>
    </source>
</evidence>
<dbReference type="InterPro" id="IPR043502">
    <property type="entry name" value="DNA/RNA_pol_sf"/>
</dbReference>
<evidence type="ECO:0000256" key="3">
    <source>
        <dbReference type="ARBA" id="ARBA00022695"/>
    </source>
</evidence>
<dbReference type="CDD" id="cd03487">
    <property type="entry name" value="RT_Bac_retron_II"/>
    <property type="match status" value="1"/>
</dbReference>
<keyword evidence="3" id="KW-0548">Nucleotidyltransferase</keyword>
<keyword evidence="2" id="KW-0808">Transferase</keyword>
<proteinExistence type="inferred from homology"/>
<feature type="domain" description="Reverse transcriptase" evidence="10">
    <location>
        <begin position="136"/>
        <end position="375"/>
    </location>
</feature>
<reference evidence="11" key="2">
    <citation type="submission" date="2020-09" db="EMBL/GenBank/DDBJ databases">
        <authorList>
            <person name="Sun Q."/>
            <person name="Zhou Y."/>
        </authorList>
    </citation>
    <scope>NUCLEOTIDE SEQUENCE</scope>
    <source>
        <strain evidence="11">CGMCC 4.7306</strain>
    </source>
</reference>
<keyword evidence="5" id="KW-0460">Magnesium</keyword>
<dbReference type="InterPro" id="IPR000123">
    <property type="entry name" value="Reverse_transcriptase_msDNA"/>
</dbReference>
<evidence type="ECO:0000256" key="2">
    <source>
        <dbReference type="ARBA" id="ARBA00022679"/>
    </source>
</evidence>
<gene>
    <name evidence="11" type="ORF">GCM10011575_26870</name>
</gene>
<dbReference type="InterPro" id="IPR000477">
    <property type="entry name" value="RT_dom"/>
</dbReference>
<comment type="caution">
    <text evidence="11">The sequence shown here is derived from an EMBL/GenBank/DDBJ whole genome shotgun (WGS) entry which is preliminary data.</text>
</comment>
<keyword evidence="12" id="KW-1185">Reference proteome</keyword>
<comment type="catalytic activity">
    <reaction evidence="9">
        <text>DNA(n) + a 2'-deoxyribonucleoside 5'-triphosphate = DNA(n+1) + diphosphate</text>
        <dbReference type="Rhea" id="RHEA:22508"/>
        <dbReference type="Rhea" id="RHEA-COMP:17339"/>
        <dbReference type="Rhea" id="RHEA-COMP:17340"/>
        <dbReference type="ChEBI" id="CHEBI:33019"/>
        <dbReference type="ChEBI" id="CHEBI:61560"/>
        <dbReference type="ChEBI" id="CHEBI:173112"/>
        <dbReference type="EC" id="2.7.7.49"/>
    </reaction>
</comment>
<dbReference type="Pfam" id="PF00078">
    <property type="entry name" value="RVT_1"/>
    <property type="match status" value="1"/>
</dbReference>
<dbReference type="InterPro" id="IPR051083">
    <property type="entry name" value="GrpII_Intron_Splice-Mob/Def"/>
</dbReference>
<dbReference type="PRINTS" id="PR00866">
    <property type="entry name" value="RNADNAPOLMS"/>
</dbReference>